<dbReference type="SUPFAM" id="SSF48452">
    <property type="entry name" value="TPR-like"/>
    <property type="match status" value="1"/>
</dbReference>
<dbReference type="InterPro" id="IPR036737">
    <property type="entry name" value="OmpA-like_sf"/>
</dbReference>
<evidence type="ECO:0000259" key="6">
    <source>
        <dbReference type="PROSITE" id="PS51123"/>
    </source>
</evidence>
<comment type="subcellular location">
    <subcellularLocation>
        <location evidence="1">Cell outer membrane</location>
    </subcellularLocation>
</comment>
<dbReference type="Proteomes" id="UP000249248">
    <property type="component" value="Unassembled WGS sequence"/>
</dbReference>
<dbReference type="PRINTS" id="PR01021">
    <property type="entry name" value="OMPADOMAIN"/>
</dbReference>
<dbReference type="AlphaFoldDB" id="A0A2W1MX20"/>
<dbReference type="PANTHER" id="PTHR30329:SF21">
    <property type="entry name" value="LIPOPROTEIN YIAD-RELATED"/>
    <property type="match status" value="1"/>
</dbReference>
<dbReference type="Gene3D" id="2.60.40.1120">
    <property type="entry name" value="Carboxypeptidase-like, regulatory domain"/>
    <property type="match status" value="2"/>
</dbReference>
<dbReference type="EMBL" id="QKSB01000019">
    <property type="protein sequence ID" value="PZE15700.1"/>
    <property type="molecule type" value="Genomic_DNA"/>
</dbReference>
<dbReference type="SUPFAM" id="SSF103088">
    <property type="entry name" value="OmpA-like"/>
    <property type="match status" value="1"/>
</dbReference>
<keyword evidence="2 4" id="KW-0472">Membrane</keyword>
<evidence type="ECO:0000256" key="5">
    <source>
        <dbReference type="SAM" id="Phobius"/>
    </source>
</evidence>
<organism evidence="7 8">
    <name type="scientific">Putridiphycobacter roseus</name>
    <dbReference type="NCBI Taxonomy" id="2219161"/>
    <lineage>
        <taxon>Bacteria</taxon>
        <taxon>Pseudomonadati</taxon>
        <taxon>Bacteroidota</taxon>
        <taxon>Flavobacteriia</taxon>
        <taxon>Flavobacteriales</taxon>
        <taxon>Crocinitomicaceae</taxon>
        <taxon>Putridiphycobacter</taxon>
    </lineage>
</organism>
<evidence type="ECO:0000256" key="2">
    <source>
        <dbReference type="ARBA" id="ARBA00023136"/>
    </source>
</evidence>
<dbReference type="InterPro" id="IPR050330">
    <property type="entry name" value="Bact_OuterMem_StrucFunc"/>
</dbReference>
<reference evidence="7 8" key="1">
    <citation type="submission" date="2018-06" db="EMBL/GenBank/DDBJ databases">
        <title>The draft genome sequence of Crocinitomix sp. SM1701.</title>
        <authorList>
            <person name="Zhang X."/>
        </authorList>
    </citation>
    <scope>NUCLEOTIDE SEQUENCE [LARGE SCALE GENOMIC DNA]</scope>
    <source>
        <strain evidence="7 8">SM1701</strain>
    </source>
</reference>
<evidence type="ECO:0000256" key="1">
    <source>
        <dbReference type="ARBA" id="ARBA00004442"/>
    </source>
</evidence>
<protein>
    <recommendedName>
        <fullName evidence="6">OmpA-like domain-containing protein</fullName>
    </recommendedName>
</protein>
<dbReference type="PANTHER" id="PTHR30329">
    <property type="entry name" value="STATOR ELEMENT OF FLAGELLAR MOTOR COMPLEX"/>
    <property type="match status" value="1"/>
</dbReference>
<dbReference type="Pfam" id="PF07676">
    <property type="entry name" value="PD40"/>
    <property type="match status" value="2"/>
</dbReference>
<keyword evidence="5" id="KW-0812">Transmembrane</keyword>
<name>A0A2W1MX20_9FLAO</name>
<evidence type="ECO:0000256" key="4">
    <source>
        <dbReference type="PROSITE-ProRule" id="PRU00473"/>
    </source>
</evidence>
<evidence type="ECO:0000313" key="8">
    <source>
        <dbReference type="Proteomes" id="UP000249248"/>
    </source>
</evidence>
<dbReference type="GO" id="GO:0009279">
    <property type="term" value="C:cell outer membrane"/>
    <property type="evidence" value="ECO:0007669"/>
    <property type="project" value="UniProtKB-SubCell"/>
</dbReference>
<dbReference type="Gene3D" id="1.25.40.10">
    <property type="entry name" value="Tetratricopeptide repeat domain"/>
    <property type="match status" value="1"/>
</dbReference>
<accession>A0A2W1MX20</accession>
<keyword evidence="5" id="KW-1133">Transmembrane helix</keyword>
<dbReference type="InterPro" id="IPR006664">
    <property type="entry name" value="OMP_bac"/>
</dbReference>
<feature type="transmembrane region" description="Helical" evidence="5">
    <location>
        <begin position="21"/>
        <end position="40"/>
    </location>
</feature>
<keyword evidence="3" id="KW-0998">Cell outer membrane</keyword>
<evidence type="ECO:0000313" key="7">
    <source>
        <dbReference type="EMBL" id="PZE15700.1"/>
    </source>
</evidence>
<dbReference type="Gene3D" id="3.30.1330.60">
    <property type="entry name" value="OmpA-like domain"/>
    <property type="match status" value="1"/>
</dbReference>
<dbReference type="PROSITE" id="PS51123">
    <property type="entry name" value="OMPA_2"/>
    <property type="match status" value="1"/>
</dbReference>
<dbReference type="CDD" id="cd07185">
    <property type="entry name" value="OmpA_C-like"/>
    <property type="match status" value="1"/>
</dbReference>
<dbReference type="InterPro" id="IPR011659">
    <property type="entry name" value="WD40"/>
</dbReference>
<dbReference type="InterPro" id="IPR011990">
    <property type="entry name" value="TPR-like_helical_dom_sf"/>
</dbReference>
<dbReference type="SUPFAM" id="SSF82171">
    <property type="entry name" value="DPP6 N-terminal domain-like"/>
    <property type="match status" value="1"/>
</dbReference>
<dbReference type="InterPro" id="IPR008969">
    <property type="entry name" value="CarboxyPept-like_regulatory"/>
</dbReference>
<dbReference type="SUPFAM" id="SSF49464">
    <property type="entry name" value="Carboxypeptidase regulatory domain-like"/>
    <property type="match status" value="1"/>
</dbReference>
<sequence length="766" mass="86066">MICFTITNKKLDHQDIFKIELMKNYILVSLFICFAFQILGQEENAATLKKAESLYEDYSFDKAISKYSEAQDGSPEVLRRLAESFYKIGNIEKAEVLYGKLANGEGTIPSDVYMYAAALMQNKKYTEARAAMVQYNTLNPDDSRGQAYLSNEDLIKELQKNKGQFAIKNLAINSPQEDFSPAYFKSKLVFTSSREGVVPIRRKWNWNKLPFLDVYVADIDAEGELSELKQLNKVMNKKYHEGPICYNKRENMMAYTRNNYQGKSKEGVVKLQIYITRKLSGDWEEPWSFPLNSNEYSVGHPAFSTDSKWLYFASDMPGGFGGVDLYKISMGTDSTFGEAINLGADINTEGDEMFPTIHQDGILAYASNGHPGLGGLDVFVVQLKEDGALGKMYNLGSPVNSNRDDFSFILNKNMKSGYFASNRLDGKGDDDLYYFDLLKPITFGKEIKGTVKSKTGELLANTTVKLLDEEGNTIDSVVTDESGAYSFNVDADKKFALSGQKEKYFEAENVVDTDTEEAVIVADIALEKDPGLSLYALVTDKKENTPLADVDMKIVDNITGEEILFKTGETGDYKKPLADKKIDERGSYNITLEKEGYLTKTVTYNVLFEKPGIYNVHESLDLAMDKLEVGGDISKLIEINPIYFDFNKFNIREDAALELDKIVTVMNQYPGMEIELGSHTDSRGSASYNMRLSDKRAKASAKYIKKHITNPDRITGKGYGETKLINQCSDGVKCSDEEHQENRRTEFIIIKLDEKVKANNSSPNSL</sequence>
<gene>
    <name evidence="7" type="ORF">DNU06_16780</name>
</gene>
<comment type="caution">
    <text evidence="7">The sequence shown here is derived from an EMBL/GenBank/DDBJ whole genome shotgun (WGS) entry which is preliminary data.</text>
</comment>
<keyword evidence="8" id="KW-1185">Reference proteome</keyword>
<dbReference type="Pfam" id="PF00691">
    <property type="entry name" value="OmpA"/>
    <property type="match status" value="1"/>
</dbReference>
<dbReference type="InterPro" id="IPR006665">
    <property type="entry name" value="OmpA-like"/>
</dbReference>
<dbReference type="Pfam" id="PF13620">
    <property type="entry name" value="CarboxypepD_reg"/>
    <property type="match status" value="1"/>
</dbReference>
<feature type="domain" description="OmpA-like" evidence="6">
    <location>
        <begin position="631"/>
        <end position="753"/>
    </location>
</feature>
<evidence type="ECO:0000256" key="3">
    <source>
        <dbReference type="ARBA" id="ARBA00023237"/>
    </source>
</evidence>
<proteinExistence type="predicted"/>